<feature type="transmembrane region" description="Helical" evidence="1">
    <location>
        <begin position="203"/>
        <end position="221"/>
    </location>
</feature>
<name>A0ABT6WY75_9ACTN</name>
<proteinExistence type="predicted"/>
<feature type="transmembrane region" description="Helical" evidence="1">
    <location>
        <begin position="132"/>
        <end position="149"/>
    </location>
</feature>
<gene>
    <name evidence="2" type="ORF">QLQ12_39465</name>
</gene>
<keyword evidence="1" id="KW-0812">Transmembrane</keyword>
<dbReference type="Pfam" id="PF13803">
    <property type="entry name" value="DUF4184"/>
    <property type="match status" value="1"/>
</dbReference>
<dbReference type="InterPro" id="IPR025238">
    <property type="entry name" value="DUF4184"/>
</dbReference>
<sequence length="236" mass="24867">MTFPTHPAAVLPLKLWRPRWFDGVALVLGSAAPDVAYAFDGSGLPVWPLSHQVHGLVLWCLPVTLLGCFLMRRAAPVVAAHLPGGGPFALRDYGALHTSGHSWWVTVTSALLGAASHLLLDGLEHAVPVIEHPAHAVGAVAMTALAVAIGRRRLIRRWHGEPPRRERRPLRFWSVVVAAALPALAVIPFLPAAGLAHTTGVRVLSALAVALLLAAAAGSAGRPHEATTPSPSHPQP</sequence>
<evidence type="ECO:0000256" key="1">
    <source>
        <dbReference type="SAM" id="Phobius"/>
    </source>
</evidence>
<evidence type="ECO:0000313" key="3">
    <source>
        <dbReference type="Proteomes" id="UP001241758"/>
    </source>
</evidence>
<keyword evidence="1" id="KW-0472">Membrane</keyword>
<evidence type="ECO:0000313" key="2">
    <source>
        <dbReference type="EMBL" id="MDI6104688.1"/>
    </source>
</evidence>
<keyword evidence="3" id="KW-1185">Reference proteome</keyword>
<organism evidence="2 3">
    <name type="scientific">Actinoplanes sandaracinus</name>
    <dbReference type="NCBI Taxonomy" id="3045177"/>
    <lineage>
        <taxon>Bacteria</taxon>
        <taxon>Bacillati</taxon>
        <taxon>Actinomycetota</taxon>
        <taxon>Actinomycetes</taxon>
        <taxon>Micromonosporales</taxon>
        <taxon>Micromonosporaceae</taxon>
        <taxon>Actinoplanes</taxon>
    </lineage>
</organism>
<dbReference type="RefSeq" id="WP_282766098.1">
    <property type="nucleotide sequence ID" value="NZ_JASCTH010000036.1"/>
</dbReference>
<dbReference type="EMBL" id="JASCTH010000036">
    <property type="protein sequence ID" value="MDI6104688.1"/>
    <property type="molecule type" value="Genomic_DNA"/>
</dbReference>
<dbReference type="Proteomes" id="UP001241758">
    <property type="component" value="Unassembled WGS sequence"/>
</dbReference>
<feature type="transmembrane region" description="Helical" evidence="1">
    <location>
        <begin position="51"/>
        <end position="71"/>
    </location>
</feature>
<keyword evidence="1" id="KW-1133">Transmembrane helix</keyword>
<reference evidence="2 3" key="1">
    <citation type="submission" date="2023-05" db="EMBL/GenBank/DDBJ databases">
        <title>Actinoplanes sp. NEAU-A12 genome sequencing.</title>
        <authorList>
            <person name="Wang Z.-S."/>
        </authorList>
    </citation>
    <scope>NUCLEOTIDE SEQUENCE [LARGE SCALE GENOMIC DNA]</scope>
    <source>
        <strain evidence="2 3">NEAU-A12</strain>
    </source>
</reference>
<comment type="caution">
    <text evidence="2">The sequence shown here is derived from an EMBL/GenBank/DDBJ whole genome shotgun (WGS) entry which is preliminary data.</text>
</comment>
<protein>
    <submittedName>
        <fullName evidence="2">DUF4184 family protein</fullName>
    </submittedName>
</protein>
<accession>A0ABT6WY75</accession>
<feature type="transmembrane region" description="Helical" evidence="1">
    <location>
        <begin position="170"/>
        <end position="191"/>
    </location>
</feature>
<feature type="transmembrane region" description="Helical" evidence="1">
    <location>
        <begin position="101"/>
        <end position="120"/>
    </location>
</feature>